<keyword evidence="2" id="KW-1185">Reference proteome</keyword>
<dbReference type="Proteomes" id="UP000007431">
    <property type="component" value="Unassembled WGS sequence"/>
</dbReference>
<dbReference type="OMA" id="ANWRESE"/>
<dbReference type="EMBL" id="GL377304">
    <property type="protein sequence ID" value="EFI99317.1"/>
    <property type="molecule type" value="Genomic_DNA"/>
</dbReference>
<sequence length="265" mass="30021">MLTVPQPPVHDDVDGCPSVTLQGDSVNGWRHVLDTLYDASFLSALHLRKLGDTLPIVSDVVRIATKYRFTGLRRECLAILGRHFPTSLDTVPQNPRNRPSLEQATAVINLAREIGGLSLLPFAYLICINAVDRDDPSIIYRDLPISFEDKAAALQGLHTVLNAQAEEMFPYAYEDAETATLGCSERCSTKEAFECFVEDSGYLHFFHGEPFDEFCIAHEFLCLRCRNHVNEVFAGGKWRIWKRLPEFFCLAENWEELIRLQDLDS</sequence>
<organism evidence="2">
    <name type="scientific">Schizophyllum commune (strain H4-8 / FGSC 9210)</name>
    <name type="common">Split gill fungus</name>
    <dbReference type="NCBI Taxonomy" id="578458"/>
    <lineage>
        <taxon>Eukaryota</taxon>
        <taxon>Fungi</taxon>
        <taxon>Dikarya</taxon>
        <taxon>Basidiomycota</taxon>
        <taxon>Agaricomycotina</taxon>
        <taxon>Agaricomycetes</taxon>
        <taxon>Agaricomycetidae</taxon>
        <taxon>Agaricales</taxon>
        <taxon>Schizophyllaceae</taxon>
        <taxon>Schizophyllum</taxon>
    </lineage>
</organism>
<evidence type="ECO:0000313" key="2">
    <source>
        <dbReference type="Proteomes" id="UP000007431"/>
    </source>
</evidence>
<dbReference type="KEGG" id="scm:SCHCO_02183983"/>
<protein>
    <submittedName>
        <fullName evidence="1">Expressed protein</fullName>
    </submittedName>
</protein>
<evidence type="ECO:0000313" key="1">
    <source>
        <dbReference type="EMBL" id="EFI99317.1"/>
    </source>
</evidence>
<accession>D8PYU4</accession>
<dbReference type="VEuPathDB" id="FungiDB:SCHCODRAFT_02183983"/>
<dbReference type="OrthoDB" id="3218112at2759"/>
<dbReference type="AlphaFoldDB" id="D8PYU4"/>
<dbReference type="InParanoid" id="D8PYU4"/>
<dbReference type="HOGENOM" id="CLU_033082_5_0_1"/>
<gene>
    <name evidence="1" type="ORF">SCHCODRAFT_84703</name>
</gene>
<dbReference type="GeneID" id="9585267"/>
<dbReference type="STRING" id="578458.D8PYU4"/>
<name>D8PYU4_SCHCM</name>
<proteinExistence type="predicted"/>
<reference evidence="1 2" key="1">
    <citation type="journal article" date="2010" name="Nat. Biotechnol.">
        <title>Genome sequence of the model mushroom Schizophyllum commune.</title>
        <authorList>
            <person name="Ohm R.A."/>
            <person name="de Jong J.F."/>
            <person name="Lugones L.G."/>
            <person name="Aerts A."/>
            <person name="Kothe E."/>
            <person name="Stajich J.E."/>
            <person name="de Vries R.P."/>
            <person name="Record E."/>
            <person name="Levasseur A."/>
            <person name="Baker S.E."/>
            <person name="Bartholomew K.A."/>
            <person name="Coutinho P.M."/>
            <person name="Erdmann S."/>
            <person name="Fowler T.J."/>
            <person name="Gathman A.C."/>
            <person name="Lombard V."/>
            <person name="Henrissat B."/>
            <person name="Knabe N."/>
            <person name="Kuees U."/>
            <person name="Lilly W.W."/>
            <person name="Lindquist E."/>
            <person name="Lucas S."/>
            <person name="Magnuson J.K."/>
            <person name="Piumi F."/>
            <person name="Raudaskoski M."/>
            <person name="Salamov A."/>
            <person name="Schmutz J."/>
            <person name="Schwarze F.W.M.R."/>
            <person name="vanKuyk P.A."/>
            <person name="Horton J.S."/>
            <person name="Grigoriev I.V."/>
            <person name="Woesten H.A.B."/>
        </authorList>
    </citation>
    <scope>NUCLEOTIDE SEQUENCE [LARGE SCALE GENOMIC DNA]</scope>
    <source>
        <strain evidence="2">H4-8 / FGSC 9210</strain>
    </source>
</reference>